<dbReference type="HOGENOM" id="CLU_2632971_0_0_0"/>
<dbReference type="RefSeq" id="WP_008698235.1">
    <property type="nucleotide sequence ID" value="NZ_KE161009.1"/>
</dbReference>
<dbReference type="AlphaFoldDB" id="H1PVR8"/>
<organism evidence="1 2">
    <name type="scientific">Fusobacterium ulcerans 12-1B</name>
    <dbReference type="NCBI Taxonomy" id="457404"/>
    <lineage>
        <taxon>Bacteria</taxon>
        <taxon>Fusobacteriati</taxon>
        <taxon>Fusobacteriota</taxon>
        <taxon>Fusobacteriia</taxon>
        <taxon>Fusobacteriales</taxon>
        <taxon>Fusobacteriaceae</taxon>
        <taxon>Fusobacterium</taxon>
    </lineage>
</organism>
<proteinExistence type="predicted"/>
<evidence type="ECO:0000313" key="2">
    <source>
        <dbReference type="Proteomes" id="UP000003233"/>
    </source>
</evidence>
<sequence length="77" mass="8993">MKIKFENNSNSKMWISDFCFIPGTSIADVTSTQKEEIERIIKNNNSIAKAIKEKLLKIEFAESFEEKESKKDKKNDY</sequence>
<dbReference type="EMBL" id="AGWJ02000023">
    <property type="protein sequence ID" value="EHO79772.1"/>
    <property type="molecule type" value="Genomic_DNA"/>
</dbReference>
<protein>
    <submittedName>
        <fullName evidence="1">Uncharacterized protein</fullName>
    </submittedName>
</protein>
<comment type="caution">
    <text evidence="1">The sequence shown here is derived from an EMBL/GenBank/DDBJ whole genome shotgun (WGS) entry which is preliminary data.</text>
</comment>
<dbReference type="BioCyc" id="FSP457404-HMP:GTSQ-2537-MONOMER"/>
<name>H1PVR8_9FUSO</name>
<evidence type="ECO:0000313" key="1">
    <source>
        <dbReference type="EMBL" id="EHO79772.1"/>
    </source>
</evidence>
<keyword evidence="2" id="KW-1185">Reference proteome</keyword>
<dbReference type="PATRIC" id="fig|457404.5.peg.2639"/>
<reference evidence="1 2" key="1">
    <citation type="submission" date="2012-07" db="EMBL/GenBank/DDBJ databases">
        <title>The Genome Sequence of Fusobacterium ulcerans 12_1B.</title>
        <authorList>
            <consortium name="The Broad Institute Genome Sequencing Platform"/>
            <person name="Earl A."/>
            <person name="Ward D."/>
            <person name="Feldgarden M."/>
            <person name="Gevers D."/>
            <person name="Strauss J."/>
            <person name="Ambrose C.E."/>
            <person name="Allen-Vercoe E."/>
            <person name="Walker B."/>
            <person name="Young S.K."/>
            <person name="Zeng Q."/>
            <person name="Gargeya S."/>
            <person name="Fitzgerald M."/>
            <person name="Haas B."/>
            <person name="Abouelleil A."/>
            <person name="Alvarado L."/>
            <person name="Arachchi H.M."/>
            <person name="Berlin A.M."/>
            <person name="Chapman S.B."/>
            <person name="Goldberg J."/>
            <person name="Griggs A."/>
            <person name="Gujja S."/>
            <person name="Hansen M."/>
            <person name="Howarth C."/>
            <person name="Imamovic A."/>
            <person name="Larimer J."/>
            <person name="McCowen C."/>
            <person name="Montmayeur A."/>
            <person name="Murphy C."/>
            <person name="Neiman D."/>
            <person name="Pearson M."/>
            <person name="Priest M."/>
            <person name="Roberts A."/>
            <person name="Saif S."/>
            <person name="Shea T."/>
            <person name="Sisk P."/>
            <person name="Sykes S."/>
            <person name="Wortman J."/>
            <person name="Nusbaum C."/>
            <person name="Birren B."/>
        </authorList>
    </citation>
    <scope>NUCLEOTIDE SEQUENCE [LARGE SCALE GENOMIC DNA]</scope>
    <source>
        <strain evidence="1 2">12_1B</strain>
    </source>
</reference>
<accession>H1PVR8</accession>
<gene>
    <name evidence="1" type="ORF">HMPREF0402_02511</name>
</gene>
<dbReference type="Proteomes" id="UP000003233">
    <property type="component" value="Unassembled WGS sequence"/>
</dbReference>